<protein>
    <recommendedName>
        <fullName evidence="2">Nephrocystin 3-like N-terminal domain-containing protein</fullName>
    </recommendedName>
</protein>
<dbReference type="AlphaFoldDB" id="A0A166S6N2"/>
<evidence type="ECO:0000313" key="3">
    <source>
        <dbReference type="EMBL" id="KZP29076.1"/>
    </source>
</evidence>
<gene>
    <name evidence="3" type="ORF">FIBSPDRAFT_991990</name>
</gene>
<evidence type="ECO:0000256" key="1">
    <source>
        <dbReference type="ARBA" id="ARBA00022737"/>
    </source>
</evidence>
<name>A0A166S6N2_9AGAM</name>
<feature type="domain" description="Nephrocystin 3-like N-terminal" evidence="2">
    <location>
        <begin position="79"/>
        <end position="243"/>
    </location>
</feature>
<sequence length="420" mass="47694">MAARTAKHQLSDMPSRITKCQKRCSDLTEILRGRVQLDTNTRVKGIQDAQKERDIDIWMGAPDTSPNFNAAREQHQPETGSWFLDGSTFATWKEHPDFLLWLHGGPGCGKTILCAAAIQHIIDFCDSKLSTGYAYFLFDGRSAEVALLVHEKLMRSIIMQLARRCDGIPAALVEMYDKCDRGLRQPSIKLLQDCLSRILEAFDRVYIIIDSLDECSERKYVVQWIQSMVSRASGKLHMMATSRREPEITRGIGSLSNLQEVGISGQQIEADVRRFLDTRLDESDAAKWTKAQKDMTKEALIDGADGMFRWVALQIDRLMKCASQRELEKQLKSLPRDLNETYCRILAESPEPGNLKRFLQWLAFSRRMMTTEEIAEVAVIDFGENDSGLPVFDAGRRYQDPRDVLGVCYGLVTEVEGMMH</sequence>
<dbReference type="OrthoDB" id="7464126at2759"/>
<evidence type="ECO:0000313" key="4">
    <source>
        <dbReference type="Proteomes" id="UP000076532"/>
    </source>
</evidence>
<evidence type="ECO:0000259" key="2">
    <source>
        <dbReference type="Pfam" id="PF24883"/>
    </source>
</evidence>
<accession>A0A166S6N2</accession>
<dbReference type="InterPro" id="IPR056884">
    <property type="entry name" value="NPHP3-like_N"/>
</dbReference>
<dbReference type="Proteomes" id="UP000076532">
    <property type="component" value="Unassembled WGS sequence"/>
</dbReference>
<dbReference type="EMBL" id="KV417500">
    <property type="protein sequence ID" value="KZP29076.1"/>
    <property type="molecule type" value="Genomic_DNA"/>
</dbReference>
<reference evidence="3 4" key="1">
    <citation type="journal article" date="2016" name="Mol. Biol. Evol.">
        <title>Comparative Genomics of Early-Diverging Mushroom-Forming Fungi Provides Insights into the Origins of Lignocellulose Decay Capabilities.</title>
        <authorList>
            <person name="Nagy L.G."/>
            <person name="Riley R."/>
            <person name="Tritt A."/>
            <person name="Adam C."/>
            <person name="Daum C."/>
            <person name="Floudas D."/>
            <person name="Sun H."/>
            <person name="Yadav J.S."/>
            <person name="Pangilinan J."/>
            <person name="Larsson K.H."/>
            <person name="Matsuura K."/>
            <person name="Barry K."/>
            <person name="Labutti K."/>
            <person name="Kuo R."/>
            <person name="Ohm R.A."/>
            <person name="Bhattacharya S.S."/>
            <person name="Shirouzu T."/>
            <person name="Yoshinaga Y."/>
            <person name="Martin F.M."/>
            <person name="Grigoriev I.V."/>
            <person name="Hibbett D.S."/>
        </authorList>
    </citation>
    <scope>NUCLEOTIDE SEQUENCE [LARGE SCALE GENOMIC DNA]</scope>
    <source>
        <strain evidence="3 4">CBS 109695</strain>
    </source>
</reference>
<keyword evidence="1" id="KW-0677">Repeat</keyword>
<dbReference type="PANTHER" id="PTHR10039">
    <property type="entry name" value="AMELOGENIN"/>
    <property type="match status" value="1"/>
</dbReference>
<dbReference type="PANTHER" id="PTHR10039:SF16">
    <property type="entry name" value="GPI INOSITOL-DEACYLASE"/>
    <property type="match status" value="1"/>
</dbReference>
<dbReference type="Pfam" id="PF24883">
    <property type="entry name" value="NPHP3_N"/>
    <property type="match status" value="1"/>
</dbReference>
<dbReference type="SUPFAM" id="SSF52540">
    <property type="entry name" value="P-loop containing nucleoside triphosphate hydrolases"/>
    <property type="match status" value="1"/>
</dbReference>
<proteinExistence type="predicted"/>
<dbReference type="Gene3D" id="3.40.50.300">
    <property type="entry name" value="P-loop containing nucleotide triphosphate hydrolases"/>
    <property type="match status" value="1"/>
</dbReference>
<dbReference type="STRING" id="436010.A0A166S6N2"/>
<keyword evidence="4" id="KW-1185">Reference proteome</keyword>
<dbReference type="InterPro" id="IPR027417">
    <property type="entry name" value="P-loop_NTPase"/>
</dbReference>
<organism evidence="3 4">
    <name type="scientific">Athelia psychrophila</name>
    <dbReference type="NCBI Taxonomy" id="1759441"/>
    <lineage>
        <taxon>Eukaryota</taxon>
        <taxon>Fungi</taxon>
        <taxon>Dikarya</taxon>
        <taxon>Basidiomycota</taxon>
        <taxon>Agaricomycotina</taxon>
        <taxon>Agaricomycetes</taxon>
        <taxon>Agaricomycetidae</taxon>
        <taxon>Atheliales</taxon>
        <taxon>Atheliaceae</taxon>
        <taxon>Athelia</taxon>
    </lineage>
</organism>